<evidence type="ECO:0000256" key="1">
    <source>
        <dbReference type="SAM" id="SignalP"/>
    </source>
</evidence>
<organism evidence="2 3">
    <name type="scientific">Aquamicrobium defluvii</name>
    <dbReference type="NCBI Taxonomy" id="69279"/>
    <lineage>
        <taxon>Bacteria</taxon>
        <taxon>Pseudomonadati</taxon>
        <taxon>Pseudomonadota</taxon>
        <taxon>Alphaproteobacteria</taxon>
        <taxon>Hyphomicrobiales</taxon>
        <taxon>Phyllobacteriaceae</taxon>
        <taxon>Aquamicrobium</taxon>
    </lineage>
</organism>
<reference evidence="2 3" key="1">
    <citation type="submission" date="2019-03" db="EMBL/GenBank/DDBJ databases">
        <title>Genomic Encyclopedia of Type Strains, Phase IV (KMG-IV): sequencing the most valuable type-strain genomes for metagenomic binning, comparative biology and taxonomic classification.</title>
        <authorList>
            <person name="Goeker M."/>
        </authorList>
    </citation>
    <scope>NUCLEOTIDE SEQUENCE [LARGE SCALE GENOMIC DNA]</scope>
    <source>
        <strain evidence="2 3">DSM 11603</strain>
    </source>
</reference>
<dbReference type="AlphaFoldDB" id="A0A4R6YLE0"/>
<gene>
    <name evidence="2" type="ORF">DES43_101157</name>
</gene>
<dbReference type="Proteomes" id="UP000294958">
    <property type="component" value="Unassembled WGS sequence"/>
</dbReference>
<keyword evidence="1" id="KW-0732">Signal</keyword>
<dbReference type="EMBL" id="SNZF01000001">
    <property type="protein sequence ID" value="TDR38089.1"/>
    <property type="molecule type" value="Genomic_DNA"/>
</dbReference>
<feature type="signal peptide" evidence="1">
    <location>
        <begin position="1"/>
        <end position="32"/>
    </location>
</feature>
<comment type="caution">
    <text evidence="2">The sequence shown here is derived from an EMBL/GenBank/DDBJ whole genome shotgun (WGS) entry which is preliminary data.</text>
</comment>
<keyword evidence="3" id="KW-1185">Reference proteome</keyword>
<evidence type="ECO:0000313" key="2">
    <source>
        <dbReference type="EMBL" id="TDR38089.1"/>
    </source>
</evidence>
<evidence type="ECO:0000313" key="3">
    <source>
        <dbReference type="Proteomes" id="UP000294958"/>
    </source>
</evidence>
<proteinExistence type="predicted"/>
<accession>A0A4R6YLE0</accession>
<name>A0A4R6YLE0_9HYPH</name>
<feature type="chain" id="PRO_5020935546" evidence="1">
    <location>
        <begin position="33"/>
        <end position="99"/>
    </location>
</feature>
<protein>
    <submittedName>
        <fullName evidence="2">Uncharacterized protein</fullName>
    </submittedName>
</protein>
<sequence>MANRGGGDTGNAMWKSLIAVSVLLSVSGSALAASAVNNDSDPRTLIVTEGSSKRELTLGPGETVEFCPSGCFVTMPNGDLEALTGSETVEISGGVARVK</sequence>